<sequence>MMMIFDETKEVQPNRACPPRPESEQQSYDFGMTRRRKGEKKKRGSIPNENGRNRAPGNRGGEVGDLPIVPIVDRRG</sequence>
<protein>
    <submittedName>
        <fullName evidence="2">Uncharacterized protein</fullName>
    </submittedName>
</protein>
<accession>A0A2I0I3G3</accession>
<feature type="compositionally biased region" description="Basic and acidic residues" evidence="1">
    <location>
        <begin position="1"/>
        <end position="12"/>
    </location>
</feature>
<evidence type="ECO:0000256" key="1">
    <source>
        <dbReference type="SAM" id="MobiDB-lite"/>
    </source>
</evidence>
<evidence type="ECO:0000313" key="2">
    <source>
        <dbReference type="EMBL" id="PKI38524.1"/>
    </source>
</evidence>
<proteinExistence type="predicted"/>
<dbReference type="EMBL" id="PGOL01004080">
    <property type="protein sequence ID" value="PKI38524.1"/>
    <property type="molecule type" value="Genomic_DNA"/>
</dbReference>
<comment type="caution">
    <text evidence="2">The sequence shown here is derived from an EMBL/GenBank/DDBJ whole genome shotgun (WGS) entry which is preliminary data.</text>
</comment>
<feature type="region of interest" description="Disordered" evidence="1">
    <location>
        <begin position="1"/>
        <end position="76"/>
    </location>
</feature>
<reference evidence="2 3" key="1">
    <citation type="submission" date="2017-11" db="EMBL/GenBank/DDBJ databases">
        <title>De-novo sequencing of pomegranate (Punica granatum L.) genome.</title>
        <authorList>
            <person name="Akparov Z."/>
            <person name="Amiraslanov A."/>
            <person name="Hajiyeva S."/>
            <person name="Abbasov M."/>
            <person name="Kaur K."/>
            <person name="Hamwieh A."/>
            <person name="Solovyev V."/>
            <person name="Salamov A."/>
            <person name="Braich B."/>
            <person name="Kosarev P."/>
            <person name="Mahmoud A."/>
            <person name="Hajiyev E."/>
            <person name="Babayeva S."/>
            <person name="Izzatullayeva V."/>
            <person name="Mammadov A."/>
            <person name="Mammadov A."/>
            <person name="Sharifova S."/>
            <person name="Ojaghi J."/>
            <person name="Eynullazada K."/>
            <person name="Bayramov B."/>
            <person name="Abdulazimova A."/>
            <person name="Shahmuradov I."/>
        </authorList>
    </citation>
    <scope>NUCLEOTIDE SEQUENCE [LARGE SCALE GENOMIC DNA]</scope>
    <source>
        <strain evidence="3">cv. AG2017</strain>
        <tissue evidence="2">Leaf</tissue>
    </source>
</reference>
<dbReference type="Proteomes" id="UP000233551">
    <property type="component" value="Unassembled WGS sequence"/>
</dbReference>
<evidence type="ECO:0000313" key="3">
    <source>
        <dbReference type="Proteomes" id="UP000233551"/>
    </source>
</evidence>
<dbReference type="AlphaFoldDB" id="A0A2I0I3G3"/>
<feature type="compositionally biased region" description="Basic residues" evidence="1">
    <location>
        <begin position="33"/>
        <end position="44"/>
    </location>
</feature>
<keyword evidence="3" id="KW-1185">Reference proteome</keyword>
<gene>
    <name evidence="2" type="ORF">CRG98_041089</name>
</gene>
<name>A0A2I0I3G3_PUNGR</name>
<feature type="compositionally biased region" description="Low complexity" evidence="1">
    <location>
        <begin position="47"/>
        <end position="57"/>
    </location>
</feature>
<organism evidence="2 3">
    <name type="scientific">Punica granatum</name>
    <name type="common">Pomegranate</name>
    <dbReference type="NCBI Taxonomy" id="22663"/>
    <lineage>
        <taxon>Eukaryota</taxon>
        <taxon>Viridiplantae</taxon>
        <taxon>Streptophyta</taxon>
        <taxon>Embryophyta</taxon>
        <taxon>Tracheophyta</taxon>
        <taxon>Spermatophyta</taxon>
        <taxon>Magnoliopsida</taxon>
        <taxon>eudicotyledons</taxon>
        <taxon>Gunneridae</taxon>
        <taxon>Pentapetalae</taxon>
        <taxon>rosids</taxon>
        <taxon>malvids</taxon>
        <taxon>Myrtales</taxon>
        <taxon>Lythraceae</taxon>
        <taxon>Punica</taxon>
    </lineage>
</organism>